<evidence type="ECO:0000256" key="2">
    <source>
        <dbReference type="ARBA" id="ARBA00046344"/>
    </source>
</evidence>
<reference evidence="3" key="1">
    <citation type="submission" date="2007-10" db="EMBL/GenBank/DDBJ databases">
        <title>Genomic organization of the Atlantic Salmon T-cell receptor gamma locus.</title>
        <authorList>
            <person name="Yazawa R."/>
            <person name="Koop B.F."/>
        </authorList>
    </citation>
    <scope>NUCLEOTIDE SEQUENCE</scope>
</reference>
<comment type="similarity">
    <text evidence="2">Belongs to the FAM81 family.</text>
</comment>
<dbReference type="AlphaFoldDB" id="A8WCK1"/>
<sequence length="521" mass="55716">SDVIEGRLTNQERTMSVLLEQALRIKEEVVASLHFTQGSVQSETSSRRLLESHIHTITHIVKQLSTDIQVLKSQIAQRDSITSGTSFAMQSLDHKNLAGFGDLRGRVTYTKQKTTTHKTQEEKPLLKYDLQSEATRISCLQLDINPNNPNIEIGLQAAAGGSGLQTVAGGSGLQSVGLQSVAGGSGLKSVAGGSGRKSVAGGSGLGGVIIGSGLVTVAASSMPWIISTGSAPRIITGGFLPWIISTGAGPWIIPTGFVPWFIPTGSGPFIIPTGFLPMIISSGSGPWITSSGFVPWNIPTGSGPWIITRGLVPWIISTGVGPSIITGGFLRGAGTGLTGLRRRTEDRVLKAGTGRTVLWRHTGERVREACTCLPQKAWGIGSGPSPGPAKLPMCPPKTFLGAASRSSQSILVLRNEGYSMREIAKKLKISYNAVYYSLHRTAQTGSNQNRKSKSTFGNDWAFITLPSLSETVYTFKLDFVDSFGWDLKRCKEELSNYTFRNFSFFPLDTCVTPALPSCQVT</sequence>
<dbReference type="InterPro" id="IPR029619">
    <property type="entry name" value="FAM81"/>
</dbReference>
<accession>A8WCK1</accession>
<dbReference type="Gene3D" id="1.10.10.60">
    <property type="entry name" value="Homeodomain-like"/>
    <property type="match status" value="1"/>
</dbReference>
<protein>
    <submittedName>
        <fullName evidence="3">Myosin 1</fullName>
    </submittedName>
</protein>
<dbReference type="SUPFAM" id="SSF88659">
    <property type="entry name" value="Sigma3 and sigma4 domains of RNA polymerase sigma factors"/>
    <property type="match status" value="1"/>
</dbReference>
<feature type="non-terminal residue" evidence="3">
    <location>
        <position position="1"/>
    </location>
</feature>
<dbReference type="InterPro" id="IPR013324">
    <property type="entry name" value="RNA_pol_sigma_r3/r4-like"/>
</dbReference>
<organism evidence="3">
    <name type="scientific">Salmo salar</name>
    <name type="common">Atlantic salmon</name>
    <dbReference type="NCBI Taxonomy" id="8030"/>
    <lineage>
        <taxon>Eukaryota</taxon>
        <taxon>Metazoa</taxon>
        <taxon>Chordata</taxon>
        <taxon>Craniata</taxon>
        <taxon>Vertebrata</taxon>
        <taxon>Euteleostomi</taxon>
        <taxon>Actinopterygii</taxon>
        <taxon>Neopterygii</taxon>
        <taxon>Teleostei</taxon>
        <taxon>Protacanthopterygii</taxon>
        <taxon>Salmoniformes</taxon>
        <taxon>Salmonidae</taxon>
        <taxon>Salmoninae</taxon>
        <taxon>Salmo</taxon>
    </lineage>
</organism>
<evidence type="ECO:0000256" key="1">
    <source>
        <dbReference type="ARBA" id="ARBA00023054"/>
    </source>
</evidence>
<proteinExistence type="inferred from homology"/>
<keyword evidence="1" id="KW-0175">Coiled coil</keyword>
<evidence type="ECO:0000313" key="3">
    <source>
        <dbReference type="EMBL" id="ABW87788.1"/>
    </source>
</evidence>
<dbReference type="PANTHER" id="PTHR22420:SF5">
    <property type="entry name" value="PROTEIN FAM81B"/>
    <property type="match status" value="1"/>
</dbReference>
<dbReference type="EMBL" id="EU221180">
    <property type="protein sequence ID" value="ABW87788.1"/>
    <property type="molecule type" value="Genomic_DNA"/>
</dbReference>
<name>A8WCK1_SALSA</name>
<dbReference type="PANTHER" id="PTHR22420">
    <property type="entry name" value="PROTEIN FAM81A"/>
    <property type="match status" value="1"/>
</dbReference>